<proteinExistence type="predicted"/>
<dbReference type="OrthoDB" id="196129at2"/>
<dbReference type="AlphaFoldDB" id="D5EMX6"/>
<dbReference type="STRING" id="583355.Caka_2349"/>
<organism evidence="1 2">
    <name type="scientific">Coraliomargarita akajimensis (strain DSM 45221 / IAM 15411 / JCM 23193 / KCTC 12865 / 04OKA010-24)</name>
    <dbReference type="NCBI Taxonomy" id="583355"/>
    <lineage>
        <taxon>Bacteria</taxon>
        <taxon>Pseudomonadati</taxon>
        <taxon>Verrucomicrobiota</taxon>
        <taxon>Opitutia</taxon>
        <taxon>Puniceicoccales</taxon>
        <taxon>Coraliomargaritaceae</taxon>
        <taxon>Coraliomargarita</taxon>
    </lineage>
</organism>
<evidence type="ECO:0008006" key="3">
    <source>
        <dbReference type="Google" id="ProtNLM"/>
    </source>
</evidence>
<evidence type="ECO:0000313" key="2">
    <source>
        <dbReference type="Proteomes" id="UP000000925"/>
    </source>
</evidence>
<dbReference type="RefSeq" id="WP_013044088.1">
    <property type="nucleotide sequence ID" value="NC_014008.1"/>
</dbReference>
<protein>
    <recommendedName>
        <fullName evidence="3">AsmA domain-containing protein</fullName>
    </recommendedName>
</protein>
<dbReference type="eggNOG" id="COG2982">
    <property type="taxonomic scope" value="Bacteria"/>
</dbReference>
<name>D5EMX6_CORAD</name>
<dbReference type="Proteomes" id="UP000000925">
    <property type="component" value="Chromosome"/>
</dbReference>
<sequence length="247" mass="26589">MLKKLFLFLFALFALLLVVGYFYGSAIISKAIIAGVERFGPPITQTSVELDAVELSILSGNFTLRGLRVGNPEGYRKEHIFDVGEVIVDIDPSTVTSDTIIVNKVHILRTEMSYETGLHGSNVKQLQKNVEAFGAKAEEDTAHEETESEETEVTGRQVIIRELVVDDMKVYTGLMGAGIKVGIPRIEMHDIGDNSDDLTIAESISLILSEVIKSIGPAIRNSVGSVGEAGKSVTDGAVEGVKGLLGQ</sequence>
<evidence type="ECO:0000313" key="1">
    <source>
        <dbReference type="EMBL" id="ADE55366.1"/>
    </source>
</evidence>
<accession>D5EMX6</accession>
<reference evidence="1 2" key="1">
    <citation type="journal article" date="2010" name="Stand. Genomic Sci.">
        <title>Complete genome sequence of Coraliomargarita akajimensis type strain (04OKA010-24).</title>
        <authorList>
            <person name="Mavromatis K."/>
            <person name="Abt B."/>
            <person name="Brambilla E."/>
            <person name="Lapidus A."/>
            <person name="Copeland A."/>
            <person name="Deshpande S."/>
            <person name="Nolan M."/>
            <person name="Lucas S."/>
            <person name="Tice H."/>
            <person name="Cheng J.F."/>
            <person name="Han C."/>
            <person name="Detter J.C."/>
            <person name="Woyke T."/>
            <person name="Goodwin L."/>
            <person name="Pitluck S."/>
            <person name="Held B."/>
            <person name="Brettin T."/>
            <person name="Tapia R."/>
            <person name="Ivanova N."/>
            <person name="Mikhailova N."/>
            <person name="Pati A."/>
            <person name="Liolios K."/>
            <person name="Chen A."/>
            <person name="Palaniappan K."/>
            <person name="Land M."/>
            <person name="Hauser L."/>
            <person name="Chang Y.J."/>
            <person name="Jeffries C.D."/>
            <person name="Rohde M."/>
            <person name="Goker M."/>
            <person name="Bristow J."/>
            <person name="Eisen J.A."/>
            <person name="Markowitz V."/>
            <person name="Hugenholtz P."/>
            <person name="Klenk H.P."/>
            <person name="Kyrpides N.C."/>
        </authorList>
    </citation>
    <scope>NUCLEOTIDE SEQUENCE [LARGE SCALE GENOMIC DNA]</scope>
    <source>
        <strain evidence="2">DSM 45221 / IAM 15411 / JCM 23193 / KCTC 12865</strain>
    </source>
</reference>
<dbReference type="EMBL" id="CP001998">
    <property type="protein sequence ID" value="ADE55366.1"/>
    <property type="molecule type" value="Genomic_DNA"/>
</dbReference>
<dbReference type="HOGENOM" id="CLU_088504_0_0_0"/>
<gene>
    <name evidence="1" type="ordered locus">Caka_2349</name>
</gene>
<keyword evidence="2" id="KW-1185">Reference proteome</keyword>
<dbReference type="KEGG" id="caa:Caka_2349"/>